<dbReference type="InterPro" id="IPR011032">
    <property type="entry name" value="GroES-like_sf"/>
</dbReference>
<dbReference type="GeneID" id="57348046"/>
<dbReference type="Proteomes" id="UP000433737">
    <property type="component" value="Unassembled WGS sequence"/>
</dbReference>
<dbReference type="InterPro" id="IPR036291">
    <property type="entry name" value="NAD(P)-bd_dom_sf"/>
</dbReference>
<evidence type="ECO:0000313" key="7">
    <source>
        <dbReference type="Proteomes" id="UP000566985"/>
    </source>
</evidence>
<dbReference type="Pfam" id="PF00107">
    <property type="entry name" value="ADH_zinc_N"/>
    <property type="match status" value="1"/>
</dbReference>
<dbReference type="GO" id="GO:0016651">
    <property type="term" value="F:oxidoreductase activity, acting on NAD(P)H"/>
    <property type="evidence" value="ECO:0007669"/>
    <property type="project" value="TreeGrafter"/>
</dbReference>
<evidence type="ECO:0000256" key="1">
    <source>
        <dbReference type="ARBA" id="ARBA00022857"/>
    </source>
</evidence>
<dbReference type="CDD" id="cd08268">
    <property type="entry name" value="MDR2"/>
    <property type="match status" value="1"/>
</dbReference>
<dbReference type="InterPro" id="IPR013149">
    <property type="entry name" value="ADH-like_C"/>
</dbReference>
<dbReference type="EMBL" id="CABWMH010000027">
    <property type="protein sequence ID" value="VXC31993.1"/>
    <property type="molecule type" value="Genomic_DNA"/>
</dbReference>
<feature type="domain" description="Enoyl reductase (ER)" evidence="3">
    <location>
        <begin position="17"/>
        <end position="334"/>
    </location>
</feature>
<keyword evidence="2" id="KW-0560">Oxidoreductase</keyword>
<accession>A0A653XPI7</accession>
<protein>
    <submittedName>
        <fullName evidence="5">NADPH:quinone reductase</fullName>
    </submittedName>
    <submittedName>
        <fullName evidence="4">Zinc-dependent alcohol dehydrogenase family protein</fullName>
    </submittedName>
</protein>
<evidence type="ECO:0000313" key="5">
    <source>
        <dbReference type="EMBL" id="VXC31993.1"/>
    </source>
</evidence>
<evidence type="ECO:0000256" key="2">
    <source>
        <dbReference type="ARBA" id="ARBA00023002"/>
    </source>
</evidence>
<sequence>MSFNGLMARTWRFNCTGEADVLELENLPVALPAAGEVLIQMKAIGLNRADTMFRRGTYIEKAVFPSRLGYEGAGVVLATGEGVKQFSPGDNVSVLPSDSLARFGTCADKLLIPESYLVHKPDSLSWEEASSVWMQYLTAWGGIVHAGELTKGASVLVTAASSSVGLAAVQIAEAAGARVIASTLTVEKKERLLALGVKDVIASEDEPDLYQAIVSRLGGEHLDIVFDAVGGPQIEHIAQAMSAKGRMVMHGALSPDVTPFPLRLALRKSLTMRGFLFLEVLNDPAIREKAKRFILSCMGAGFLKPQIDKCFKFEELREAHQYLESNQQIGKIIVRVDPV</sequence>
<dbReference type="Proteomes" id="UP000566985">
    <property type="component" value="Unassembled WGS sequence"/>
</dbReference>
<dbReference type="SMART" id="SM00829">
    <property type="entry name" value="PKS_ER"/>
    <property type="match status" value="1"/>
</dbReference>
<organism evidence="4 7">
    <name type="scientific">Pantoea brenneri</name>
    <dbReference type="NCBI Taxonomy" id="472694"/>
    <lineage>
        <taxon>Bacteria</taxon>
        <taxon>Pseudomonadati</taxon>
        <taxon>Pseudomonadota</taxon>
        <taxon>Gammaproteobacteria</taxon>
        <taxon>Enterobacterales</taxon>
        <taxon>Erwiniaceae</taxon>
        <taxon>Pantoea</taxon>
    </lineage>
</organism>
<dbReference type="RefSeq" id="WP_032669228.1">
    <property type="nucleotide sequence ID" value="NZ_JABWPE010000050.1"/>
</dbReference>
<dbReference type="AlphaFoldDB" id="A0A653XPI7"/>
<dbReference type="SUPFAM" id="SSF50129">
    <property type="entry name" value="GroES-like"/>
    <property type="match status" value="1"/>
</dbReference>
<dbReference type="EMBL" id="JABWPM010000049">
    <property type="protein sequence ID" value="NUY99267.1"/>
    <property type="molecule type" value="Genomic_DNA"/>
</dbReference>
<keyword evidence="1" id="KW-0521">NADP</keyword>
<dbReference type="Gene3D" id="3.90.180.10">
    <property type="entry name" value="Medium-chain alcohol dehydrogenases, catalytic domain"/>
    <property type="match status" value="1"/>
</dbReference>
<proteinExistence type="predicted"/>
<dbReference type="Pfam" id="PF08240">
    <property type="entry name" value="ADH_N"/>
    <property type="match status" value="1"/>
</dbReference>
<dbReference type="Gene3D" id="3.40.50.720">
    <property type="entry name" value="NAD(P)-binding Rossmann-like Domain"/>
    <property type="match status" value="1"/>
</dbReference>
<reference evidence="4 7" key="2">
    <citation type="submission" date="2020-05" db="EMBL/GenBank/DDBJ databases">
        <title>Whole Genome Sequences of Enterobacteriales Associated with the International Space Station.</title>
        <authorList>
            <person name="Bharadwaj A."/>
            <person name="Daudu R."/>
            <person name="Singh N."/>
            <person name="Wood J."/>
            <person name="Debieu M."/>
            <person name="Mason C."/>
            <person name="Wang C."/>
            <person name="Venkateswaran K."/>
        </authorList>
    </citation>
    <scope>NUCLEOTIDE SEQUENCE [LARGE SCALE GENOMIC DNA]</scope>
    <source>
        <strain evidence="4 7">IF5SW-B1</strain>
    </source>
</reference>
<dbReference type="PANTHER" id="PTHR48106">
    <property type="entry name" value="QUINONE OXIDOREDUCTASE PIG3-RELATED"/>
    <property type="match status" value="1"/>
</dbReference>
<evidence type="ECO:0000259" key="3">
    <source>
        <dbReference type="SMART" id="SM00829"/>
    </source>
</evidence>
<gene>
    <name evidence="4" type="ORF">HU668_22815</name>
    <name evidence="5" type="ORF">PANT111_330006</name>
</gene>
<reference evidence="5 6" key="1">
    <citation type="submission" date="2019-10" db="EMBL/GenBank/DDBJ databases">
        <authorList>
            <person name="Karimi E."/>
        </authorList>
    </citation>
    <scope>NUCLEOTIDE SEQUENCE [LARGE SCALE GENOMIC DNA]</scope>
    <source>
        <strain evidence="5">Pantoea sp. 111</strain>
    </source>
</reference>
<dbReference type="InterPro" id="IPR020843">
    <property type="entry name" value="ER"/>
</dbReference>
<evidence type="ECO:0000313" key="6">
    <source>
        <dbReference type="Proteomes" id="UP000433737"/>
    </source>
</evidence>
<evidence type="ECO:0000313" key="4">
    <source>
        <dbReference type="EMBL" id="NUY99267.1"/>
    </source>
</evidence>
<dbReference type="PANTHER" id="PTHR48106:SF5">
    <property type="entry name" value="ZINC-CONTAINING ALCOHOL DEHYDROGENASE"/>
    <property type="match status" value="1"/>
</dbReference>
<dbReference type="GO" id="GO:0070402">
    <property type="term" value="F:NADPH binding"/>
    <property type="evidence" value="ECO:0007669"/>
    <property type="project" value="TreeGrafter"/>
</dbReference>
<dbReference type="SUPFAM" id="SSF51735">
    <property type="entry name" value="NAD(P)-binding Rossmann-fold domains"/>
    <property type="match status" value="1"/>
</dbReference>
<name>A0A653XPI7_9GAMM</name>
<comment type="caution">
    <text evidence="4">The sequence shown here is derived from an EMBL/GenBank/DDBJ whole genome shotgun (WGS) entry which is preliminary data.</text>
</comment>
<dbReference type="InterPro" id="IPR013154">
    <property type="entry name" value="ADH-like_N"/>
</dbReference>